<evidence type="ECO:0000256" key="1">
    <source>
        <dbReference type="SAM" id="SignalP"/>
    </source>
</evidence>
<feature type="chain" id="PRO_5023836028" description="Secreted protein" evidence="1">
    <location>
        <begin position="31"/>
        <end position="102"/>
    </location>
</feature>
<organism evidence="2 3">
    <name type="scientific">Paragonimus westermani</name>
    <dbReference type="NCBI Taxonomy" id="34504"/>
    <lineage>
        <taxon>Eukaryota</taxon>
        <taxon>Metazoa</taxon>
        <taxon>Spiralia</taxon>
        <taxon>Lophotrochozoa</taxon>
        <taxon>Platyhelminthes</taxon>
        <taxon>Trematoda</taxon>
        <taxon>Digenea</taxon>
        <taxon>Plagiorchiida</taxon>
        <taxon>Troglotremata</taxon>
        <taxon>Troglotrematidae</taxon>
        <taxon>Paragonimus</taxon>
    </lineage>
</organism>
<dbReference type="AlphaFoldDB" id="A0A5J4P0B3"/>
<accession>A0A5J4P0B3</accession>
<feature type="signal peptide" evidence="1">
    <location>
        <begin position="1"/>
        <end position="30"/>
    </location>
</feature>
<keyword evidence="1" id="KW-0732">Signal</keyword>
<evidence type="ECO:0008006" key="4">
    <source>
        <dbReference type="Google" id="ProtNLM"/>
    </source>
</evidence>
<dbReference type="EMBL" id="QNGE01000244">
    <property type="protein sequence ID" value="KAA3681253.1"/>
    <property type="molecule type" value="Genomic_DNA"/>
</dbReference>
<evidence type="ECO:0000313" key="3">
    <source>
        <dbReference type="Proteomes" id="UP000324629"/>
    </source>
</evidence>
<gene>
    <name evidence="2" type="ORF">DEA37_0007257</name>
</gene>
<keyword evidence="3" id="KW-1185">Reference proteome</keyword>
<sequence length="102" mass="11904">MWLVCTLLSAFSSNFSFLLCVHWFPPSPRARTDYHLSALFSNADRDTHTHLHAYACSYLNYIYLLRNIGTYGSDNYYWGYANPHFHHSPFIPPHFASAFHCL</sequence>
<evidence type="ECO:0000313" key="2">
    <source>
        <dbReference type="EMBL" id="KAA3681253.1"/>
    </source>
</evidence>
<proteinExistence type="predicted"/>
<comment type="caution">
    <text evidence="2">The sequence shown here is derived from an EMBL/GenBank/DDBJ whole genome shotgun (WGS) entry which is preliminary data.</text>
</comment>
<name>A0A5J4P0B3_9TREM</name>
<protein>
    <recommendedName>
        <fullName evidence="4">Secreted protein</fullName>
    </recommendedName>
</protein>
<dbReference type="Proteomes" id="UP000324629">
    <property type="component" value="Unassembled WGS sequence"/>
</dbReference>
<reference evidence="2 3" key="1">
    <citation type="journal article" date="2019" name="Gigascience">
        <title>Whole-genome sequence of the oriental lung fluke Paragonimus westermani.</title>
        <authorList>
            <person name="Oey H."/>
            <person name="Zakrzewski M."/>
            <person name="Narain K."/>
            <person name="Devi K.R."/>
            <person name="Agatsuma T."/>
            <person name="Nawaratna S."/>
            <person name="Gobert G.N."/>
            <person name="Jones M.K."/>
            <person name="Ragan M.A."/>
            <person name="McManus D.P."/>
            <person name="Krause L."/>
        </authorList>
    </citation>
    <scope>NUCLEOTIDE SEQUENCE [LARGE SCALE GENOMIC DNA]</scope>
    <source>
        <strain evidence="2 3">IND2009</strain>
    </source>
</reference>